<accession>A0A4C1ZXK9</accession>
<evidence type="ECO:0000313" key="1">
    <source>
        <dbReference type="EMBL" id="GBP92730.1"/>
    </source>
</evidence>
<organism evidence="1 2">
    <name type="scientific">Eumeta variegata</name>
    <name type="common">Bagworm moth</name>
    <name type="synonym">Eumeta japonica</name>
    <dbReference type="NCBI Taxonomy" id="151549"/>
    <lineage>
        <taxon>Eukaryota</taxon>
        <taxon>Metazoa</taxon>
        <taxon>Ecdysozoa</taxon>
        <taxon>Arthropoda</taxon>
        <taxon>Hexapoda</taxon>
        <taxon>Insecta</taxon>
        <taxon>Pterygota</taxon>
        <taxon>Neoptera</taxon>
        <taxon>Endopterygota</taxon>
        <taxon>Lepidoptera</taxon>
        <taxon>Glossata</taxon>
        <taxon>Ditrysia</taxon>
        <taxon>Tineoidea</taxon>
        <taxon>Psychidae</taxon>
        <taxon>Oiketicinae</taxon>
        <taxon>Eumeta</taxon>
    </lineage>
</organism>
<sequence>MDWDERGTARVANIALIDASLISTSNARLFININVRYIVRYIITYCANSGSVSGFGLQRLGKTDPIKRLFTRNHGNQFDPSPWRQRDEFSETLRHKRRKNDKSAFLRCAYTEIKIDATNLIDKFPSSFAENSTNKIKERKSSSYFYMRMRTMLKLRCAPTLNRVQGEIQLDERGGESVRGAALWGAGAVAALAPVAWRGVRGGVPIKPGGRKMRRVAITVIKMLA</sequence>
<dbReference type="AlphaFoldDB" id="A0A4C1ZXK9"/>
<gene>
    <name evidence="1" type="ORF">EVAR_62736_1</name>
</gene>
<dbReference type="Proteomes" id="UP000299102">
    <property type="component" value="Unassembled WGS sequence"/>
</dbReference>
<dbReference type="EMBL" id="BGZK01002303">
    <property type="protein sequence ID" value="GBP92730.1"/>
    <property type="molecule type" value="Genomic_DNA"/>
</dbReference>
<evidence type="ECO:0000313" key="2">
    <source>
        <dbReference type="Proteomes" id="UP000299102"/>
    </source>
</evidence>
<name>A0A4C1ZXK9_EUMVA</name>
<comment type="caution">
    <text evidence="1">The sequence shown here is derived from an EMBL/GenBank/DDBJ whole genome shotgun (WGS) entry which is preliminary data.</text>
</comment>
<proteinExistence type="predicted"/>
<protein>
    <submittedName>
        <fullName evidence="1">Uncharacterized protein</fullName>
    </submittedName>
</protein>
<keyword evidence="2" id="KW-1185">Reference proteome</keyword>
<reference evidence="1 2" key="1">
    <citation type="journal article" date="2019" name="Commun. Biol.">
        <title>The bagworm genome reveals a unique fibroin gene that provides high tensile strength.</title>
        <authorList>
            <person name="Kono N."/>
            <person name="Nakamura H."/>
            <person name="Ohtoshi R."/>
            <person name="Tomita M."/>
            <person name="Numata K."/>
            <person name="Arakawa K."/>
        </authorList>
    </citation>
    <scope>NUCLEOTIDE SEQUENCE [LARGE SCALE GENOMIC DNA]</scope>
</reference>